<dbReference type="Proteomes" id="UP001234989">
    <property type="component" value="Chromosome 5"/>
</dbReference>
<dbReference type="AlphaFoldDB" id="A0AAF0QV18"/>
<accession>A0AAF0QV18</accession>
<name>A0AAF0QV18_SOLVR</name>
<dbReference type="EMBL" id="CP133616">
    <property type="protein sequence ID" value="WMV29971.1"/>
    <property type="molecule type" value="Genomic_DNA"/>
</dbReference>
<evidence type="ECO:0000256" key="1">
    <source>
        <dbReference type="SAM" id="MobiDB-lite"/>
    </source>
</evidence>
<protein>
    <submittedName>
        <fullName evidence="2">Uncharacterized protein</fullName>
    </submittedName>
</protein>
<evidence type="ECO:0000313" key="3">
    <source>
        <dbReference type="Proteomes" id="UP001234989"/>
    </source>
</evidence>
<keyword evidence="3" id="KW-1185">Reference proteome</keyword>
<dbReference type="Pfam" id="PF03004">
    <property type="entry name" value="Transposase_24"/>
    <property type="match status" value="1"/>
</dbReference>
<dbReference type="InterPro" id="IPR004252">
    <property type="entry name" value="Probable_transposase_24"/>
</dbReference>
<gene>
    <name evidence="2" type="ORF">MTR67_023356</name>
</gene>
<sequence length="318" mass="35414">MSSCGDDDRHRGHLGVSQTNKAKKKKSARRPMDPEDIPGSIFSAPERISHDTHLFVVPFVQQILDNIILITVNQSVLPLLQRHCLHNAMRAYLYRLFVDHDSYRQVGYQMVLHLPQRFVHPSVSPSSTAAPSATRDVAMPTLAPGQKDKLGRVMIEPDGSSLCVLGNREKFKAISEQAKKARGNLKGGSLHTGGAKTVGTITREMEKELRRTPIEQEVFKKTHVKKKENEGLEGIGSSRQVEILDGVQIAFMLAQIEQLTSALAESKWRRVVEQQSMSATVQQIKEQVLNLACRPTTSAPEDTDDNSEEEDDFVDVTP</sequence>
<feature type="region of interest" description="Disordered" evidence="1">
    <location>
        <begin position="1"/>
        <end position="39"/>
    </location>
</feature>
<feature type="compositionally biased region" description="Acidic residues" evidence="1">
    <location>
        <begin position="301"/>
        <end position="318"/>
    </location>
</feature>
<proteinExistence type="predicted"/>
<feature type="region of interest" description="Disordered" evidence="1">
    <location>
        <begin position="294"/>
        <end position="318"/>
    </location>
</feature>
<feature type="compositionally biased region" description="Basic and acidic residues" evidence="1">
    <location>
        <begin position="1"/>
        <end position="10"/>
    </location>
</feature>
<organism evidence="2 3">
    <name type="scientific">Solanum verrucosum</name>
    <dbReference type="NCBI Taxonomy" id="315347"/>
    <lineage>
        <taxon>Eukaryota</taxon>
        <taxon>Viridiplantae</taxon>
        <taxon>Streptophyta</taxon>
        <taxon>Embryophyta</taxon>
        <taxon>Tracheophyta</taxon>
        <taxon>Spermatophyta</taxon>
        <taxon>Magnoliopsida</taxon>
        <taxon>eudicotyledons</taxon>
        <taxon>Gunneridae</taxon>
        <taxon>Pentapetalae</taxon>
        <taxon>asterids</taxon>
        <taxon>lamiids</taxon>
        <taxon>Solanales</taxon>
        <taxon>Solanaceae</taxon>
        <taxon>Solanoideae</taxon>
        <taxon>Solaneae</taxon>
        <taxon>Solanum</taxon>
    </lineage>
</organism>
<evidence type="ECO:0000313" key="2">
    <source>
        <dbReference type="EMBL" id="WMV29971.1"/>
    </source>
</evidence>
<reference evidence="2" key="1">
    <citation type="submission" date="2023-08" db="EMBL/GenBank/DDBJ databases">
        <title>A de novo genome assembly of Solanum verrucosum Schlechtendal, a Mexican diploid species geographically isolated from the other diploid A-genome species in potato relatives.</title>
        <authorList>
            <person name="Hosaka K."/>
        </authorList>
    </citation>
    <scope>NUCLEOTIDE SEQUENCE</scope>
    <source>
        <tissue evidence="2">Young leaves</tissue>
    </source>
</reference>